<dbReference type="Pfam" id="PF04937">
    <property type="entry name" value="DUF659"/>
    <property type="match status" value="1"/>
</dbReference>
<reference evidence="3" key="1">
    <citation type="journal article" date="2017" name="Nat. Commun.">
        <title>The asparagus genome sheds light on the origin and evolution of a young Y chromosome.</title>
        <authorList>
            <person name="Harkess A."/>
            <person name="Zhou J."/>
            <person name="Xu C."/>
            <person name="Bowers J.E."/>
            <person name="Van der Hulst R."/>
            <person name="Ayyampalayam S."/>
            <person name="Mercati F."/>
            <person name="Riccardi P."/>
            <person name="McKain M.R."/>
            <person name="Kakrana A."/>
            <person name="Tang H."/>
            <person name="Ray J."/>
            <person name="Groenendijk J."/>
            <person name="Arikit S."/>
            <person name="Mathioni S.M."/>
            <person name="Nakano M."/>
            <person name="Shan H."/>
            <person name="Telgmann-Rauber A."/>
            <person name="Kanno A."/>
            <person name="Yue Z."/>
            <person name="Chen H."/>
            <person name="Li W."/>
            <person name="Chen Y."/>
            <person name="Xu X."/>
            <person name="Zhang Y."/>
            <person name="Luo S."/>
            <person name="Chen H."/>
            <person name="Gao J."/>
            <person name="Mao Z."/>
            <person name="Pires J.C."/>
            <person name="Luo M."/>
            <person name="Kudrna D."/>
            <person name="Wing R.A."/>
            <person name="Meyers B.C."/>
            <person name="Yi K."/>
            <person name="Kong H."/>
            <person name="Lavrijsen P."/>
            <person name="Sunseri F."/>
            <person name="Falavigna A."/>
            <person name="Ye Y."/>
            <person name="Leebens-Mack J.H."/>
            <person name="Chen G."/>
        </authorList>
    </citation>
    <scope>NUCLEOTIDE SEQUENCE [LARGE SCALE GENOMIC DNA]</scope>
    <source>
        <strain evidence="3">cv. DH0086</strain>
    </source>
</reference>
<dbReference type="EMBL" id="CM007381">
    <property type="protein sequence ID" value="ONK79969.1"/>
    <property type="molecule type" value="Genomic_DNA"/>
</dbReference>
<evidence type="ECO:0000313" key="2">
    <source>
        <dbReference type="EMBL" id="ONK79969.1"/>
    </source>
</evidence>
<keyword evidence="3" id="KW-1185">Reference proteome</keyword>
<dbReference type="PANTHER" id="PTHR32166">
    <property type="entry name" value="OSJNBA0013A04.12 PROTEIN"/>
    <property type="match status" value="1"/>
</dbReference>
<dbReference type="PANTHER" id="PTHR32166:SF123">
    <property type="entry name" value="BED-TYPE DOMAIN-CONTAINING PROTEIN"/>
    <property type="match status" value="1"/>
</dbReference>
<accession>A0A5P1FSJ6</accession>
<feature type="domain" description="DUF659" evidence="1">
    <location>
        <begin position="15"/>
        <end position="164"/>
    </location>
</feature>
<dbReference type="InterPro" id="IPR007021">
    <property type="entry name" value="DUF659"/>
</dbReference>
<evidence type="ECO:0000259" key="1">
    <source>
        <dbReference type="Pfam" id="PF04937"/>
    </source>
</evidence>
<dbReference type="OMA" id="NIMVCAR"/>
<dbReference type="SUPFAM" id="SSF53098">
    <property type="entry name" value="Ribonuclease H-like"/>
    <property type="match status" value="1"/>
</dbReference>
<protein>
    <recommendedName>
        <fullName evidence="1">DUF659 domain-containing protein</fullName>
    </recommendedName>
</protein>
<gene>
    <name evidence="2" type="ORF">A4U43_C01F12370</name>
</gene>
<dbReference type="Proteomes" id="UP000243459">
    <property type="component" value="Chromosome 1"/>
</dbReference>
<sequence>MIDAIAECGSGYIAPSYEDLRSTHLEKAKGEVHENFSKRLSDRWKETWVTILSDGRSKSLLIMLSVASSKGTHLLKSLDISPHIDDVYYLFELLDSVVEEIGVENVVQVITDHLSSFVDVGGLLLKKYPSLFWSPCASYCIEKMLEDISELEWISNVLEEARTVTRYIYNNS</sequence>
<dbReference type="AlphaFoldDB" id="A0A5P1FSJ6"/>
<dbReference type="Gramene" id="ONK79969">
    <property type="protein sequence ID" value="ONK79969"/>
    <property type="gene ID" value="A4U43_C01F12370"/>
</dbReference>
<name>A0A5P1FSJ6_ASPOF</name>
<proteinExistence type="predicted"/>
<dbReference type="InterPro" id="IPR012337">
    <property type="entry name" value="RNaseH-like_sf"/>
</dbReference>
<organism evidence="2 3">
    <name type="scientific">Asparagus officinalis</name>
    <name type="common">Garden asparagus</name>
    <dbReference type="NCBI Taxonomy" id="4686"/>
    <lineage>
        <taxon>Eukaryota</taxon>
        <taxon>Viridiplantae</taxon>
        <taxon>Streptophyta</taxon>
        <taxon>Embryophyta</taxon>
        <taxon>Tracheophyta</taxon>
        <taxon>Spermatophyta</taxon>
        <taxon>Magnoliopsida</taxon>
        <taxon>Liliopsida</taxon>
        <taxon>Asparagales</taxon>
        <taxon>Asparagaceae</taxon>
        <taxon>Asparagoideae</taxon>
        <taxon>Asparagus</taxon>
    </lineage>
</organism>
<evidence type="ECO:0000313" key="3">
    <source>
        <dbReference type="Proteomes" id="UP000243459"/>
    </source>
</evidence>